<evidence type="ECO:0008006" key="4">
    <source>
        <dbReference type="Google" id="ProtNLM"/>
    </source>
</evidence>
<evidence type="ECO:0000313" key="2">
    <source>
        <dbReference type="EMBL" id="CAI9262140.1"/>
    </source>
</evidence>
<evidence type="ECO:0000313" key="3">
    <source>
        <dbReference type="Proteomes" id="UP001177003"/>
    </source>
</evidence>
<dbReference type="EMBL" id="OX465086">
    <property type="protein sequence ID" value="CAI9262140.1"/>
    <property type="molecule type" value="Genomic_DNA"/>
</dbReference>
<keyword evidence="3" id="KW-1185">Reference proteome</keyword>
<dbReference type="PANTHER" id="PTHR45023">
    <property type="match status" value="1"/>
</dbReference>
<evidence type="ECO:0000256" key="1">
    <source>
        <dbReference type="SAM" id="MobiDB-lite"/>
    </source>
</evidence>
<feature type="region of interest" description="Disordered" evidence="1">
    <location>
        <begin position="12"/>
        <end position="33"/>
    </location>
</feature>
<accession>A0AA35Y275</accession>
<name>A0AA35Y275_LACSI</name>
<organism evidence="2 3">
    <name type="scientific">Lactuca saligna</name>
    <name type="common">Willowleaf lettuce</name>
    <dbReference type="NCBI Taxonomy" id="75948"/>
    <lineage>
        <taxon>Eukaryota</taxon>
        <taxon>Viridiplantae</taxon>
        <taxon>Streptophyta</taxon>
        <taxon>Embryophyta</taxon>
        <taxon>Tracheophyta</taxon>
        <taxon>Spermatophyta</taxon>
        <taxon>Magnoliopsida</taxon>
        <taxon>eudicotyledons</taxon>
        <taxon>Gunneridae</taxon>
        <taxon>Pentapetalae</taxon>
        <taxon>asterids</taxon>
        <taxon>campanulids</taxon>
        <taxon>Asterales</taxon>
        <taxon>Asteraceae</taxon>
        <taxon>Cichorioideae</taxon>
        <taxon>Cichorieae</taxon>
        <taxon>Lactucinae</taxon>
        <taxon>Lactuca</taxon>
    </lineage>
</organism>
<sequence length="184" mass="21044">MTVFNAIENWKKSNHKHKKKGKGRAPCQGWTGDEERPLAQSWLDVSEDPIHGDDQDSKTFKENVWRNFCKCMKKNTRNPKSLYSKWRTTNRAIMEFNDIYINAIKNLQSGATELDVIAKGSRKRLGLKTADDYTGMSKRSETFKTTNNQSPNARIGGIDINEDSYRVPTCPMGRDKAKRKLKAA</sequence>
<dbReference type="Proteomes" id="UP001177003">
    <property type="component" value="Chromosome 0"/>
</dbReference>
<dbReference type="AlphaFoldDB" id="A0AA35Y275"/>
<gene>
    <name evidence="2" type="ORF">LSALG_LOCUS2894</name>
</gene>
<proteinExistence type="predicted"/>
<feature type="compositionally biased region" description="Basic residues" evidence="1">
    <location>
        <begin position="12"/>
        <end position="23"/>
    </location>
</feature>
<dbReference type="PANTHER" id="PTHR45023:SF4">
    <property type="entry name" value="GLYCINE-RICH PROTEIN-RELATED"/>
    <property type="match status" value="1"/>
</dbReference>
<protein>
    <recommendedName>
        <fullName evidence="4">Myb-like domain-containing protein</fullName>
    </recommendedName>
</protein>
<reference evidence="2" key="1">
    <citation type="submission" date="2023-04" db="EMBL/GenBank/DDBJ databases">
        <authorList>
            <person name="Vijverberg K."/>
            <person name="Xiong W."/>
            <person name="Schranz E."/>
        </authorList>
    </citation>
    <scope>NUCLEOTIDE SEQUENCE</scope>
</reference>